<feature type="region of interest" description="Disordered" evidence="4">
    <location>
        <begin position="600"/>
        <end position="622"/>
    </location>
</feature>
<protein>
    <recommendedName>
        <fullName evidence="5">CRAL-TRIO domain-containing protein</fullName>
    </recommendedName>
</protein>
<dbReference type="EMBL" id="BRXU01000046">
    <property type="protein sequence ID" value="GLC61420.1"/>
    <property type="molecule type" value="Genomic_DNA"/>
</dbReference>
<keyword evidence="7" id="KW-1185">Reference proteome</keyword>
<dbReference type="InterPro" id="IPR036273">
    <property type="entry name" value="CRAL/TRIO_N_dom_sf"/>
</dbReference>
<feature type="compositionally biased region" description="Low complexity" evidence="4">
    <location>
        <begin position="80"/>
        <end position="90"/>
    </location>
</feature>
<dbReference type="OrthoDB" id="75724at2759"/>
<feature type="region of interest" description="Disordered" evidence="4">
    <location>
        <begin position="528"/>
        <end position="563"/>
    </location>
</feature>
<reference evidence="6 7" key="1">
    <citation type="journal article" date="2023" name="Commun. Biol.">
        <title>Reorganization of the ancestral sex-determining regions during the evolution of trioecy in Pleodorina starrii.</title>
        <authorList>
            <person name="Takahashi K."/>
            <person name="Suzuki S."/>
            <person name="Kawai-Toyooka H."/>
            <person name="Yamamoto K."/>
            <person name="Hamaji T."/>
            <person name="Ootsuki R."/>
            <person name="Yamaguchi H."/>
            <person name="Kawachi M."/>
            <person name="Higashiyama T."/>
            <person name="Nozaki H."/>
        </authorList>
    </citation>
    <scope>NUCLEOTIDE SEQUENCE [LARGE SCALE GENOMIC DNA]</scope>
    <source>
        <strain evidence="6 7">NIES-4479</strain>
    </source>
</reference>
<dbReference type="Proteomes" id="UP001165080">
    <property type="component" value="Unassembled WGS sequence"/>
</dbReference>
<evidence type="ECO:0000259" key="5">
    <source>
        <dbReference type="PROSITE" id="PS50191"/>
    </source>
</evidence>
<dbReference type="SUPFAM" id="SSF46938">
    <property type="entry name" value="CRAL/TRIO N-terminal domain"/>
    <property type="match status" value="1"/>
</dbReference>
<dbReference type="CDD" id="cd00170">
    <property type="entry name" value="SEC14"/>
    <property type="match status" value="1"/>
</dbReference>
<dbReference type="InterPro" id="IPR036865">
    <property type="entry name" value="CRAL-TRIO_dom_sf"/>
</dbReference>
<feature type="compositionally biased region" description="Gly residues" evidence="4">
    <location>
        <begin position="542"/>
        <end position="553"/>
    </location>
</feature>
<keyword evidence="3" id="KW-0472">Membrane</keyword>
<evidence type="ECO:0000313" key="7">
    <source>
        <dbReference type="Proteomes" id="UP001165080"/>
    </source>
</evidence>
<proteinExistence type="predicted"/>
<keyword evidence="2" id="KW-0813">Transport</keyword>
<name>A0A9W6C0Z0_9CHLO</name>
<dbReference type="InterPro" id="IPR011074">
    <property type="entry name" value="CRAL/TRIO_N_dom"/>
</dbReference>
<dbReference type="Gene3D" id="3.40.525.10">
    <property type="entry name" value="CRAL-TRIO lipid binding domain"/>
    <property type="match status" value="1"/>
</dbReference>
<comment type="caution">
    <text evidence="6">The sequence shown here is derived from an EMBL/GenBank/DDBJ whole genome shotgun (WGS) entry which is preliminary data.</text>
</comment>
<feature type="region of interest" description="Disordered" evidence="4">
    <location>
        <begin position="59"/>
        <end position="99"/>
    </location>
</feature>
<evidence type="ECO:0000256" key="1">
    <source>
        <dbReference type="ARBA" id="ARBA00004370"/>
    </source>
</evidence>
<comment type="subcellular location">
    <subcellularLocation>
        <location evidence="1">Membrane</location>
    </subcellularLocation>
</comment>
<dbReference type="PANTHER" id="PTHR45932:SF17">
    <property type="entry name" value="CELLULAR RETINALDEHYDE-BINDING_TRIPLE FUNCTION DOMAIN-CONTAINING PROTEIN"/>
    <property type="match status" value="1"/>
</dbReference>
<dbReference type="GO" id="GO:0016020">
    <property type="term" value="C:membrane"/>
    <property type="evidence" value="ECO:0007669"/>
    <property type="project" value="UniProtKB-SubCell"/>
</dbReference>
<feature type="domain" description="CRAL-TRIO" evidence="5">
    <location>
        <begin position="161"/>
        <end position="320"/>
    </location>
</feature>
<evidence type="ECO:0000256" key="3">
    <source>
        <dbReference type="ARBA" id="ARBA00023136"/>
    </source>
</evidence>
<gene>
    <name evidence="6" type="primary">PLEST007720</name>
    <name evidence="6" type="ORF">PLESTB_001754700</name>
</gene>
<dbReference type="SMART" id="SM01100">
    <property type="entry name" value="CRAL_TRIO_N"/>
    <property type="match status" value="1"/>
</dbReference>
<dbReference type="Pfam" id="PF00650">
    <property type="entry name" value="CRAL_TRIO"/>
    <property type="match status" value="1"/>
</dbReference>
<dbReference type="InterPro" id="IPR044834">
    <property type="entry name" value="PATL"/>
</dbReference>
<dbReference type="PROSITE" id="PS50191">
    <property type="entry name" value="CRAL_TRIO"/>
    <property type="match status" value="1"/>
</dbReference>
<evidence type="ECO:0000256" key="4">
    <source>
        <dbReference type="SAM" id="MobiDB-lite"/>
    </source>
</evidence>
<accession>A0A9W6C0Z0</accession>
<dbReference type="Pfam" id="PF03765">
    <property type="entry name" value="CRAL_TRIO_N"/>
    <property type="match status" value="1"/>
</dbReference>
<dbReference type="InterPro" id="IPR001251">
    <property type="entry name" value="CRAL-TRIO_dom"/>
</dbReference>
<organism evidence="6 7">
    <name type="scientific">Pleodorina starrii</name>
    <dbReference type="NCBI Taxonomy" id="330485"/>
    <lineage>
        <taxon>Eukaryota</taxon>
        <taxon>Viridiplantae</taxon>
        <taxon>Chlorophyta</taxon>
        <taxon>core chlorophytes</taxon>
        <taxon>Chlorophyceae</taxon>
        <taxon>CS clade</taxon>
        <taxon>Chlamydomonadales</taxon>
        <taxon>Volvocaceae</taxon>
        <taxon>Pleodorina</taxon>
    </lineage>
</organism>
<sequence>MGEEGPPYPPRTNGYVDCLNSTQESALDEFCKQLPTTLEGLAAEHLTLWGVQLADLATEQQQQQQPGAKHPAGDLPRPQPQQQQEQAAKQSGDGASKDLRAFWGPSRAQKVVLLKFLRARQFNVQAALTMLVNCLKWRRDFDVTGLSLEMFPPQLGQAGQLSGRDRAGNPVTYNYYGNDLDLHSVFSSPGGVATFIRWRVKLMEQAVGLLDFDGGTEHVTQVHDYSGASMFRMDSNVKSASRQIIRLFQDNYPEMLSAKLFLNVPRVMEFIFGIFSAFSEAATRAKFVMVSPARARAVLLQYIDPAQVPARFGGFLETCSMPPSVGRAACFSLASKKVVLKPGESHVTSKLVGTDSEVVWCFCTTGPDINVTLSFRPRDNGEAAAAAARLPDHMPGATHPNSRHRDAQHINESHHMALVKDAASGRLVLGCPGEVVMTLAHVRATGGLFGGGAAPATVFYTLMASEGTTLNPHASLGALSECGDAAAVSGRLFESGQLRPLDWRARVISYKSLGCSSFNSNDVAVGDYGAGGDGGQPESPSGRGGRAGGGGGEPPAPPVLQLPPQLQHQPVAGANAGVGVTGVAAVTTVAVGRFATVQEVDESGAVSPFKSTTQDESELRSP</sequence>
<dbReference type="AlphaFoldDB" id="A0A9W6C0Z0"/>
<dbReference type="SUPFAM" id="SSF52087">
    <property type="entry name" value="CRAL/TRIO domain"/>
    <property type="match status" value="1"/>
</dbReference>
<evidence type="ECO:0000256" key="2">
    <source>
        <dbReference type="ARBA" id="ARBA00022448"/>
    </source>
</evidence>
<evidence type="ECO:0000313" key="6">
    <source>
        <dbReference type="EMBL" id="GLC61420.1"/>
    </source>
</evidence>
<dbReference type="PANTHER" id="PTHR45932">
    <property type="entry name" value="PATELLIN-1"/>
    <property type="match status" value="1"/>
</dbReference>
<dbReference type="GO" id="GO:0008289">
    <property type="term" value="F:lipid binding"/>
    <property type="evidence" value="ECO:0007669"/>
    <property type="project" value="InterPro"/>
</dbReference>
<dbReference type="SMART" id="SM00516">
    <property type="entry name" value="SEC14"/>
    <property type="match status" value="1"/>
</dbReference>